<feature type="domain" description="Glycosyltransferase 2-like" evidence="1">
    <location>
        <begin position="245"/>
        <end position="367"/>
    </location>
</feature>
<dbReference type="InterPro" id="IPR050834">
    <property type="entry name" value="Glycosyltransf_2"/>
</dbReference>
<keyword evidence="3" id="KW-1185">Reference proteome</keyword>
<evidence type="ECO:0000259" key="1">
    <source>
        <dbReference type="Pfam" id="PF00535"/>
    </source>
</evidence>
<sequence>MKNINCFIYYISDEQVRQAVEIFSNSKEVNRIYLLFQGDNTPSTKCCIPLKINGINTTETAKAISRLTDTDYSLVCLSPVTLIPGAFSVQRFTQLAEDSNSGMLYSDSYRTTEKGTIKHPLIDYQEGSLRDDFDFGPLVLYRSEALQKAVENLPAYKHAAWYAIRLSISCQYSIVHINEYLYSNEETDLRRSGEKQFDYVDPKNRDVQKEMEDACTIHLKNIGAYLPPVYKDICNDTGIFPVEASVIIPVYNRERTIADAIQSVLKQSCDFPFNIIVIDNHSTDRTTDIVSEFSENKRVIHLIPEQTDLGIGGCWTLGIHHPECGRYAVQLDSDDIYKDKHTLQTIIETFRKERCAMVIGSYVMTDFNMQVIPPGVIDHREWSEENGRNNALRINGLGAPRAFYTPLLRKFNVPNTSYGEDYALGLRFSREYRIGRIYEVIYLCRRWEGNSDAALDIDRINANNLYKDRLRTIEIQARKKINKLKK</sequence>
<dbReference type="PANTHER" id="PTHR43685:SF2">
    <property type="entry name" value="GLYCOSYLTRANSFERASE 2-LIKE DOMAIN-CONTAINING PROTEIN"/>
    <property type="match status" value="1"/>
</dbReference>
<dbReference type="Gene3D" id="3.90.550.10">
    <property type="entry name" value="Spore Coat Polysaccharide Biosynthesis Protein SpsA, Chain A"/>
    <property type="match status" value="1"/>
</dbReference>
<accession>A0ABT1MFR1</accession>
<dbReference type="EMBL" id="JANDHW010000004">
    <property type="protein sequence ID" value="MCP9611477.1"/>
    <property type="molecule type" value="Genomic_DNA"/>
</dbReference>
<dbReference type="InterPro" id="IPR029044">
    <property type="entry name" value="Nucleotide-diphossugar_trans"/>
</dbReference>
<organism evidence="2 3">
    <name type="scientific">Coprobacter tertius</name>
    <dbReference type="NCBI Taxonomy" id="2944915"/>
    <lineage>
        <taxon>Bacteria</taxon>
        <taxon>Pseudomonadati</taxon>
        <taxon>Bacteroidota</taxon>
        <taxon>Bacteroidia</taxon>
        <taxon>Bacteroidales</taxon>
        <taxon>Barnesiellaceae</taxon>
        <taxon>Coprobacter</taxon>
    </lineage>
</organism>
<dbReference type="CDD" id="cd00761">
    <property type="entry name" value="Glyco_tranf_GTA_type"/>
    <property type="match status" value="1"/>
</dbReference>
<dbReference type="Pfam" id="PF00535">
    <property type="entry name" value="Glycos_transf_2"/>
    <property type="match status" value="1"/>
</dbReference>
<evidence type="ECO:0000313" key="3">
    <source>
        <dbReference type="Proteomes" id="UP001205603"/>
    </source>
</evidence>
<dbReference type="InterPro" id="IPR001173">
    <property type="entry name" value="Glyco_trans_2-like"/>
</dbReference>
<reference evidence="2 3" key="1">
    <citation type="submission" date="2022-07" db="EMBL/GenBank/DDBJ databases">
        <title>Fecal culturing of patients with breast cancer.</title>
        <authorList>
            <person name="Teng N.M.Y."/>
            <person name="Kiu R."/>
            <person name="Evans R."/>
            <person name="Baker D.J."/>
            <person name="Zenner C."/>
            <person name="Robinson S.D."/>
            <person name="Hall L.J."/>
        </authorList>
    </citation>
    <scope>NUCLEOTIDE SEQUENCE [LARGE SCALE GENOMIC DNA]</scope>
    <source>
        <strain evidence="2 3">LH1063</strain>
    </source>
</reference>
<dbReference type="SUPFAM" id="SSF53448">
    <property type="entry name" value="Nucleotide-diphospho-sugar transferases"/>
    <property type="match status" value="1"/>
</dbReference>
<proteinExistence type="predicted"/>
<protein>
    <submittedName>
        <fullName evidence="2">Glycosyltransferase family 2 protein</fullName>
    </submittedName>
</protein>
<gene>
    <name evidence="2" type="ORF">NMU02_05170</name>
</gene>
<comment type="caution">
    <text evidence="2">The sequence shown here is derived from an EMBL/GenBank/DDBJ whole genome shotgun (WGS) entry which is preliminary data.</text>
</comment>
<evidence type="ECO:0000313" key="2">
    <source>
        <dbReference type="EMBL" id="MCP9611477.1"/>
    </source>
</evidence>
<dbReference type="Proteomes" id="UP001205603">
    <property type="component" value="Unassembled WGS sequence"/>
</dbReference>
<dbReference type="PANTHER" id="PTHR43685">
    <property type="entry name" value="GLYCOSYLTRANSFERASE"/>
    <property type="match status" value="1"/>
</dbReference>
<name>A0ABT1MFR1_9BACT</name>